<dbReference type="Gene3D" id="1.10.150.20">
    <property type="entry name" value="5' to 3' exonuclease, C-terminal subdomain"/>
    <property type="match status" value="1"/>
</dbReference>
<dbReference type="PANTHER" id="PTHR10267:SF0">
    <property type="entry name" value="DNA POLYMERASE SUBUNIT GAMMA-1"/>
    <property type="match status" value="1"/>
</dbReference>
<dbReference type="InterPro" id="IPR041336">
    <property type="entry name" value="DNApol_Exo"/>
</dbReference>
<dbReference type="InterPro" id="IPR043502">
    <property type="entry name" value="DNA/RNA_pol_sf"/>
</dbReference>
<dbReference type="GO" id="GO:0003887">
    <property type="term" value="F:DNA-directed DNA polymerase activity"/>
    <property type="evidence" value="ECO:0007669"/>
    <property type="project" value="UniProtKB-KW"/>
</dbReference>
<evidence type="ECO:0000256" key="1">
    <source>
        <dbReference type="ARBA" id="ARBA00012417"/>
    </source>
</evidence>
<protein>
    <recommendedName>
        <fullName evidence="1">DNA-directed DNA polymerase</fullName>
        <ecNumber evidence="1">2.7.7.7</ecNumber>
    </recommendedName>
    <alternativeName>
        <fullName evidence="5">Mitochondrial DNA polymerase catalytic subunit</fullName>
    </alternativeName>
</protein>
<keyword evidence="3" id="KW-0548">Nucleotidyltransferase</keyword>
<dbReference type="InterPro" id="IPR001098">
    <property type="entry name" value="DNA-dir_DNA_pol_A_palm_dom"/>
</dbReference>
<feature type="region of interest" description="Disordered" evidence="6">
    <location>
        <begin position="407"/>
        <end position="428"/>
    </location>
</feature>
<comment type="caution">
    <text evidence="8">The sequence shown here is derived from an EMBL/GenBank/DDBJ whole genome shotgun (WGS) entry which is preliminary data.</text>
</comment>
<evidence type="ECO:0000256" key="5">
    <source>
        <dbReference type="ARBA" id="ARBA00031966"/>
    </source>
</evidence>
<dbReference type="SUPFAM" id="SSF56672">
    <property type="entry name" value="DNA/RNA polymerases"/>
    <property type="match status" value="1"/>
</dbReference>
<keyword evidence="4" id="KW-0239">DNA-directed DNA polymerase</keyword>
<dbReference type="EMBL" id="JBICCN010000026">
    <property type="protein sequence ID" value="KAL3102043.1"/>
    <property type="molecule type" value="Genomic_DNA"/>
</dbReference>
<dbReference type="SUPFAM" id="SSF53098">
    <property type="entry name" value="Ribonuclease H-like"/>
    <property type="match status" value="1"/>
</dbReference>
<reference evidence="8 9" key="1">
    <citation type="submission" date="2024-10" db="EMBL/GenBank/DDBJ databases">
        <authorList>
            <person name="Kim D."/>
        </authorList>
    </citation>
    <scope>NUCLEOTIDE SEQUENCE [LARGE SCALE GENOMIC DNA]</scope>
    <source>
        <strain evidence="8">Taebaek</strain>
    </source>
</reference>
<dbReference type="GO" id="GO:0042575">
    <property type="term" value="C:DNA polymerase complex"/>
    <property type="evidence" value="ECO:0007669"/>
    <property type="project" value="UniProtKB-ARBA"/>
</dbReference>
<evidence type="ECO:0000313" key="8">
    <source>
        <dbReference type="EMBL" id="KAL3102043.1"/>
    </source>
</evidence>
<dbReference type="InterPro" id="IPR019760">
    <property type="entry name" value="DNA-dir_DNA_pol_A_CS"/>
</dbReference>
<feature type="compositionally biased region" description="Basic and acidic residues" evidence="6">
    <location>
        <begin position="419"/>
        <end position="428"/>
    </location>
</feature>
<dbReference type="Gene3D" id="3.30.420.390">
    <property type="match status" value="2"/>
</dbReference>
<dbReference type="PANTHER" id="PTHR10267">
    <property type="entry name" value="DNA POLYMERASE SUBUNIT GAMMA-1"/>
    <property type="match status" value="1"/>
</dbReference>
<dbReference type="PRINTS" id="PR00867">
    <property type="entry name" value="DNAPOLG"/>
</dbReference>
<dbReference type="PROSITE" id="PS00447">
    <property type="entry name" value="DNA_POLYMERASE_A"/>
    <property type="match status" value="1"/>
</dbReference>
<feature type="domain" description="DNA-directed DNA polymerase family A palm" evidence="7">
    <location>
        <begin position="800"/>
        <end position="1128"/>
    </location>
</feature>
<accession>A0ABD2KGQ1</accession>
<organism evidence="8 9">
    <name type="scientific">Heterodera schachtii</name>
    <name type="common">Sugarbeet cyst nematode worm</name>
    <name type="synonym">Tylenchus schachtii</name>
    <dbReference type="NCBI Taxonomy" id="97005"/>
    <lineage>
        <taxon>Eukaryota</taxon>
        <taxon>Metazoa</taxon>
        <taxon>Ecdysozoa</taxon>
        <taxon>Nematoda</taxon>
        <taxon>Chromadorea</taxon>
        <taxon>Rhabditida</taxon>
        <taxon>Tylenchina</taxon>
        <taxon>Tylenchomorpha</taxon>
        <taxon>Tylenchoidea</taxon>
        <taxon>Heteroderidae</taxon>
        <taxon>Heteroderinae</taxon>
        <taxon>Heterodera</taxon>
    </lineage>
</organism>
<evidence type="ECO:0000256" key="6">
    <source>
        <dbReference type="SAM" id="MobiDB-lite"/>
    </source>
</evidence>
<evidence type="ECO:0000259" key="7">
    <source>
        <dbReference type="SMART" id="SM00482"/>
    </source>
</evidence>
<keyword evidence="2" id="KW-0808">Transferase</keyword>
<dbReference type="Gene3D" id="3.30.70.370">
    <property type="match status" value="1"/>
</dbReference>
<dbReference type="SMART" id="SM00482">
    <property type="entry name" value="POLAc"/>
    <property type="match status" value="1"/>
</dbReference>
<keyword evidence="9" id="KW-1185">Reference proteome</keyword>
<sequence length="1209" mass="139222">MLLRSLPFGRSFPPCLLRRSASSFTGLTSEQFMKSPTNEPVLEYRKGSAESDALEKELQKLWAEPMEVPLAIGGEKTFRKEKAISVSSASKWTKTMGEYGENHQKFTPKNIQSVSLCLHKHLFGEKNLDCLNFSADEDRVEACLELPRLHDNGNLMEHFRAEASQQLSSYEKLLNEATWMVQYNKIPRRPKKWAVVPGWTAYDVIDWNSVPRSVPFPDEELLFFDVEVCMKDGRLPTLAVALSTNKWYSWCSERLADPSTELPGLVLPEHLIPMGDLGQKSRLVIGHNVAFDRTFIREQYYLQETAMRFWDTMSMHIAIGGMADHQRDLFNKSDNVQTLAKLCFSRPGQPEGGPEIALEALTKRQLSRLKEFRKIVREWKKRTCKNSLEAIYTKYCSREKALIQVKNNKKEEENEENEAEKATECETESKKQSEWDKRMQSFFKTATIDQIRSNVQVLFDYCASDVQATQAVFRKLYPVFKNRFPHPVTLCGMLEMGNPYLPITSNWRHFFDKCEKESSNMKDKTAKDFVGCARSLIEQLDEEIENGIRKFELDPWLWTSDWSRIQKRPQWPQWYLGLFKRFQDAEVPLEILTADLIKMNTREIPRIFGLCYGPYPLFYKFSLGWGFLVPTAEDFSRIELPKFEKVLLRRNEHVNFPVKEIHELIAQNKIRNVPNIPLDKFKRLTTVTRHFAFYRLPHPSGRARNVGTPFDKTNHKNFEEGVLHATRFGDLMREFLASASVTRFWGNYRDRYNEELSIWLDEQNQTGAIVPSVIPAGTVTRRATHKLWLTSANPKENVVGSDLKSMIQCSDGWKLVGADVDSQEQWLAAIFGDSFQQSRRAGATPFSNMLLAGSKSDGTDLHSVVGKEVGITRNQAKTLNYARLYGSGRLHAEQYMTNQGITQAEAKRRAKKLFETTKGRPARFFKLSESGGKMMDEFLASHPNLVRHVQQNFTVLNIGGKQFLRTNLPLNDTYSVNGIDPFVAKFEQWLLLTKWEKHSKRSIGKMRKALYEGDVVLNFGGYESQTFNWLTVNSYQLHPTTPVLKCRLSQALEQIQPAMAVGVQPANLHKFNSIFKRTIANWFVQSSAVDFLHLLLVCMRWLCREYEIPARYVISIHDEVRYLVPERDKYRCALALSLSNMYVRAAISEALGIRELPRSVAFFSQVDIDSVLRKEVDLECRTPDGKTIEKGEALNIEQIVEHTNGRLSR</sequence>
<dbReference type="Pfam" id="PF18136">
    <property type="entry name" value="DNApol_Exo"/>
    <property type="match status" value="2"/>
</dbReference>
<name>A0ABD2KGQ1_HETSC</name>
<dbReference type="InterPro" id="IPR002297">
    <property type="entry name" value="DNA-dir_DNA_pol_A_mt"/>
</dbReference>
<evidence type="ECO:0000256" key="2">
    <source>
        <dbReference type="ARBA" id="ARBA00022679"/>
    </source>
</evidence>
<dbReference type="EC" id="2.7.7.7" evidence="1"/>
<evidence type="ECO:0000256" key="4">
    <source>
        <dbReference type="ARBA" id="ARBA00022932"/>
    </source>
</evidence>
<dbReference type="Proteomes" id="UP001620645">
    <property type="component" value="Unassembled WGS sequence"/>
</dbReference>
<evidence type="ECO:0000313" key="9">
    <source>
        <dbReference type="Proteomes" id="UP001620645"/>
    </source>
</evidence>
<dbReference type="AlphaFoldDB" id="A0ABD2KGQ1"/>
<evidence type="ECO:0000256" key="3">
    <source>
        <dbReference type="ARBA" id="ARBA00022695"/>
    </source>
</evidence>
<proteinExistence type="predicted"/>
<gene>
    <name evidence="8" type="ORF">niasHS_003452</name>
</gene>
<dbReference type="InterPro" id="IPR012337">
    <property type="entry name" value="RNaseH-like_sf"/>
</dbReference>